<evidence type="ECO:0008006" key="4">
    <source>
        <dbReference type="Google" id="ProtNLM"/>
    </source>
</evidence>
<proteinExistence type="predicted"/>
<dbReference type="Gene3D" id="2.180.10.10">
    <property type="entry name" value="RHS repeat-associated core"/>
    <property type="match status" value="1"/>
</dbReference>
<accession>A0A6N4X2Q5</accession>
<evidence type="ECO:0000313" key="3">
    <source>
        <dbReference type="Proteomes" id="UP000445144"/>
    </source>
</evidence>
<feature type="region of interest" description="Disordered" evidence="1">
    <location>
        <begin position="45"/>
        <end position="69"/>
    </location>
</feature>
<dbReference type="NCBIfam" id="TIGR03696">
    <property type="entry name" value="Rhs_assc_core"/>
    <property type="match status" value="1"/>
</dbReference>
<evidence type="ECO:0000313" key="2">
    <source>
        <dbReference type="EMBL" id="CAA7195187.1"/>
    </source>
</evidence>
<gene>
    <name evidence="2" type="ORF">CHRY9293_01418</name>
</gene>
<protein>
    <recommendedName>
        <fullName evidence="4">RHS repeat-associated core domain-containing protein</fullName>
    </recommendedName>
</protein>
<dbReference type="InterPro" id="IPR022385">
    <property type="entry name" value="Rhs_assc_core"/>
</dbReference>
<name>A0A6N4X2Q5_9FLAO</name>
<organism evidence="2 3">
    <name type="scientific">Chryseobacterium potabilaquae</name>
    <dbReference type="NCBI Taxonomy" id="2675057"/>
    <lineage>
        <taxon>Bacteria</taxon>
        <taxon>Pseudomonadati</taxon>
        <taxon>Bacteroidota</taxon>
        <taxon>Flavobacteriia</taxon>
        <taxon>Flavobacteriales</taxon>
        <taxon>Weeksellaceae</taxon>
        <taxon>Chryseobacterium group</taxon>
        <taxon>Chryseobacterium</taxon>
    </lineage>
</organism>
<keyword evidence="3" id="KW-1185">Reference proteome</keyword>
<sequence>MYDYGARFYMPDIGRWGVLDPLSELQFKYSPYSYVYGNPLRFNDPTGINGQEGEPKLDPNARGGDNNPAPIQEIVMTSTKPSSLSFMAINNMNAYHASEDRLAAGIRGSKVALVTEKFERNLAFTIGTFMMGGSNLL</sequence>
<evidence type="ECO:0000256" key="1">
    <source>
        <dbReference type="SAM" id="MobiDB-lite"/>
    </source>
</evidence>
<dbReference type="Proteomes" id="UP000445144">
    <property type="component" value="Unassembled WGS sequence"/>
</dbReference>
<dbReference type="RefSeq" id="WP_162032345.1">
    <property type="nucleotide sequence ID" value="NZ_CACVBR010000009.1"/>
</dbReference>
<dbReference type="EMBL" id="CACVBR010000009">
    <property type="protein sequence ID" value="CAA7195187.1"/>
    <property type="molecule type" value="Genomic_DNA"/>
</dbReference>
<reference evidence="2 3" key="1">
    <citation type="submission" date="2020-01" db="EMBL/GenBank/DDBJ databases">
        <authorList>
            <person name="Rodrigo-Torres L."/>
            <person name="Arahal R. D."/>
            <person name="Lucena T."/>
        </authorList>
    </citation>
    <scope>NUCLEOTIDE SEQUENCE [LARGE SCALE GENOMIC DNA]</scope>
    <source>
        <strain evidence="2 3">CECT 9293</strain>
    </source>
</reference>
<dbReference type="AlphaFoldDB" id="A0A6N4X2Q5"/>